<reference evidence="7" key="1">
    <citation type="submission" date="2016-10" db="EMBL/GenBank/DDBJ databases">
        <authorList>
            <person name="Varghese N."/>
            <person name="Submissions S."/>
        </authorList>
    </citation>
    <scope>NUCLEOTIDE SEQUENCE [LARGE SCALE GENOMIC DNA]</scope>
    <source>
        <strain evidence="7">DSM 23676</strain>
    </source>
</reference>
<dbReference type="STRING" id="1136497.SAMN04489752_3409"/>
<dbReference type="CDD" id="cd02440">
    <property type="entry name" value="AdoMet_MTases"/>
    <property type="match status" value="1"/>
</dbReference>
<keyword evidence="7" id="KW-1185">Reference proteome</keyword>
<dbReference type="Gene3D" id="3.40.50.150">
    <property type="entry name" value="Vaccinia Virus protein VP39"/>
    <property type="match status" value="1"/>
</dbReference>
<proteinExistence type="predicted"/>
<keyword evidence="3" id="KW-0949">S-adenosyl-L-methionine</keyword>
<evidence type="ECO:0000256" key="2">
    <source>
        <dbReference type="ARBA" id="ARBA00022679"/>
    </source>
</evidence>
<protein>
    <submittedName>
        <fullName evidence="6">Methyltransferase domain-containing protein</fullName>
    </submittedName>
</protein>
<name>A0A1H1XRJ2_9MICO</name>
<feature type="domain" description="Methyltransferase" evidence="5">
    <location>
        <begin position="43"/>
        <end position="141"/>
    </location>
</feature>
<evidence type="ECO:0000256" key="1">
    <source>
        <dbReference type="ARBA" id="ARBA00022603"/>
    </source>
</evidence>
<dbReference type="InterPro" id="IPR041698">
    <property type="entry name" value="Methyltransf_25"/>
</dbReference>
<feature type="region of interest" description="Disordered" evidence="4">
    <location>
        <begin position="197"/>
        <end position="219"/>
    </location>
</feature>
<accession>A0A1H1XRJ2</accession>
<evidence type="ECO:0000313" key="7">
    <source>
        <dbReference type="Proteomes" id="UP000199597"/>
    </source>
</evidence>
<dbReference type="EMBL" id="LT629766">
    <property type="protein sequence ID" value="SDT11840.1"/>
    <property type="molecule type" value="Genomic_DNA"/>
</dbReference>
<dbReference type="PANTHER" id="PTHR43464:SF19">
    <property type="entry name" value="UBIQUINONE BIOSYNTHESIS O-METHYLTRANSFERASE, MITOCHONDRIAL"/>
    <property type="match status" value="1"/>
</dbReference>
<dbReference type="PANTHER" id="PTHR43464">
    <property type="entry name" value="METHYLTRANSFERASE"/>
    <property type="match status" value="1"/>
</dbReference>
<dbReference type="Proteomes" id="UP000199597">
    <property type="component" value="Chromosome I"/>
</dbReference>
<gene>
    <name evidence="6" type="ORF">SAMN04489752_3409</name>
</gene>
<evidence type="ECO:0000256" key="4">
    <source>
        <dbReference type="SAM" id="MobiDB-lite"/>
    </source>
</evidence>
<keyword evidence="1 6" id="KW-0489">Methyltransferase</keyword>
<dbReference type="AlphaFoldDB" id="A0A1H1XRJ2"/>
<dbReference type="InterPro" id="IPR029063">
    <property type="entry name" value="SAM-dependent_MTases_sf"/>
</dbReference>
<dbReference type="Pfam" id="PF13649">
    <property type="entry name" value="Methyltransf_25"/>
    <property type="match status" value="1"/>
</dbReference>
<dbReference type="GO" id="GO:0008168">
    <property type="term" value="F:methyltransferase activity"/>
    <property type="evidence" value="ECO:0007669"/>
    <property type="project" value="UniProtKB-KW"/>
</dbReference>
<evidence type="ECO:0000313" key="6">
    <source>
        <dbReference type="EMBL" id="SDT11840.1"/>
    </source>
</evidence>
<sequence>MVVALSPDLSDYAAKMRWLTHSGVDLEVAARFVDMLAPREATILDIGCGIGNTVAALRSAGHLAFGIDPNPEVLQVASELFAPTWFRQLSAEELPSETLEGHQLPKTFDLILMSGNVPAFLTEAELLTTFAAADELLKTGGRLIVGTTTHRRGGPADLDHYAARTSLRLEHRYADWHLGTFDADSPWSVSVYSAHGSRRTTEGPDGIHVLPPQLTLPAT</sequence>
<dbReference type="GO" id="GO:0032259">
    <property type="term" value="P:methylation"/>
    <property type="evidence" value="ECO:0007669"/>
    <property type="project" value="UniProtKB-KW"/>
</dbReference>
<evidence type="ECO:0000256" key="3">
    <source>
        <dbReference type="ARBA" id="ARBA00022691"/>
    </source>
</evidence>
<dbReference type="SUPFAM" id="SSF53335">
    <property type="entry name" value="S-adenosyl-L-methionine-dependent methyltransferases"/>
    <property type="match status" value="1"/>
</dbReference>
<organism evidence="6 7">
    <name type="scientific">Brevibacterium siliguriense</name>
    <dbReference type="NCBI Taxonomy" id="1136497"/>
    <lineage>
        <taxon>Bacteria</taxon>
        <taxon>Bacillati</taxon>
        <taxon>Actinomycetota</taxon>
        <taxon>Actinomycetes</taxon>
        <taxon>Micrococcales</taxon>
        <taxon>Brevibacteriaceae</taxon>
        <taxon>Brevibacterium</taxon>
    </lineage>
</organism>
<evidence type="ECO:0000259" key="5">
    <source>
        <dbReference type="Pfam" id="PF13649"/>
    </source>
</evidence>
<keyword evidence="2 6" id="KW-0808">Transferase</keyword>